<dbReference type="CDD" id="cd02980">
    <property type="entry name" value="TRX_Fd_family"/>
    <property type="match status" value="1"/>
</dbReference>
<dbReference type="AlphaFoldDB" id="Q1IVG1"/>
<dbReference type="eggNOG" id="COG3411">
    <property type="taxonomic scope" value="Bacteria"/>
</dbReference>
<dbReference type="KEGG" id="aba:Acid345_0134"/>
<keyword evidence="2" id="KW-1185">Reference proteome</keyword>
<reference evidence="1 2" key="1">
    <citation type="journal article" date="2009" name="Appl. Environ. Microbiol.">
        <title>Three genomes from the phylum Acidobacteria provide insight into the lifestyles of these microorganisms in soils.</title>
        <authorList>
            <person name="Ward N.L."/>
            <person name="Challacombe J.F."/>
            <person name="Janssen P.H."/>
            <person name="Henrissat B."/>
            <person name="Coutinho P.M."/>
            <person name="Wu M."/>
            <person name="Xie G."/>
            <person name="Haft D.H."/>
            <person name="Sait M."/>
            <person name="Badger J."/>
            <person name="Barabote R.D."/>
            <person name="Bradley B."/>
            <person name="Brettin T.S."/>
            <person name="Brinkac L.M."/>
            <person name="Bruce D."/>
            <person name="Creasy T."/>
            <person name="Daugherty S.C."/>
            <person name="Davidsen T.M."/>
            <person name="DeBoy R.T."/>
            <person name="Detter J.C."/>
            <person name="Dodson R.J."/>
            <person name="Durkin A.S."/>
            <person name="Ganapathy A."/>
            <person name="Gwinn-Giglio M."/>
            <person name="Han C.S."/>
            <person name="Khouri H."/>
            <person name="Kiss H."/>
            <person name="Kothari S.P."/>
            <person name="Madupu R."/>
            <person name="Nelson K.E."/>
            <person name="Nelson W.C."/>
            <person name="Paulsen I."/>
            <person name="Penn K."/>
            <person name="Ren Q."/>
            <person name="Rosovitz M.J."/>
            <person name="Selengut J.D."/>
            <person name="Shrivastava S."/>
            <person name="Sullivan S.A."/>
            <person name="Tapia R."/>
            <person name="Thompson L.S."/>
            <person name="Watkins K.L."/>
            <person name="Yang Q."/>
            <person name="Yu C."/>
            <person name="Zafar N."/>
            <person name="Zhou L."/>
            <person name="Kuske C.R."/>
        </authorList>
    </citation>
    <scope>NUCLEOTIDE SEQUENCE [LARGE SCALE GENOMIC DNA]</scope>
    <source>
        <strain evidence="1 2">Ellin345</strain>
    </source>
</reference>
<accession>Q1IVG1</accession>
<dbReference type="HOGENOM" id="CLU_126515_1_0_0"/>
<proteinExistence type="predicted"/>
<dbReference type="EnsemblBacteria" id="ABF39139">
    <property type="protein sequence ID" value="ABF39139"/>
    <property type="gene ID" value="Acid345_0134"/>
</dbReference>
<protein>
    <submittedName>
        <fullName evidence="1">Ferredoxin-like protein</fullName>
    </submittedName>
</protein>
<organism evidence="1 2">
    <name type="scientific">Koribacter versatilis (strain Ellin345)</name>
    <dbReference type="NCBI Taxonomy" id="204669"/>
    <lineage>
        <taxon>Bacteria</taxon>
        <taxon>Pseudomonadati</taxon>
        <taxon>Acidobacteriota</taxon>
        <taxon>Terriglobia</taxon>
        <taxon>Terriglobales</taxon>
        <taxon>Candidatus Korobacteraceae</taxon>
        <taxon>Candidatus Korobacter</taxon>
    </lineage>
</organism>
<dbReference type="SUPFAM" id="SSF52833">
    <property type="entry name" value="Thioredoxin-like"/>
    <property type="match status" value="1"/>
</dbReference>
<sequence>MSFVFRDFFFRIGTMPKFQKHVFICQNQRPAEHHRGSCDPGGTGELQKIFKKKLADHGIRGDQVRANKSGCLEQCEHGPTVVVYPEAVWYGGVQAADVDEIIESHILGGKPVERLLIADECLNAEKCAHRPRK</sequence>
<gene>
    <name evidence="1" type="ordered locus">Acid345_0134</name>
</gene>
<evidence type="ECO:0000313" key="2">
    <source>
        <dbReference type="Proteomes" id="UP000002432"/>
    </source>
</evidence>
<dbReference type="STRING" id="204669.Acid345_0134"/>
<dbReference type="InterPro" id="IPR036249">
    <property type="entry name" value="Thioredoxin-like_sf"/>
</dbReference>
<dbReference type="Gene3D" id="3.40.30.10">
    <property type="entry name" value="Glutaredoxin"/>
    <property type="match status" value="1"/>
</dbReference>
<name>Q1IVG1_KORVE</name>
<dbReference type="Proteomes" id="UP000002432">
    <property type="component" value="Chromosome"/>
</dbReference>
<evidence type="ECO:0000313" key="1">
    <source>
        <dbReference type="EMBL" id="ABF39139.1"/>
    </source>
</evidence>
<dbReference type="EMBL" id="CP000360">
    <property type="protein sequence ID" value="ABF39139.1"/>
    <property type="molecule type" value="Genomic_DNA"/>
</dbReference>